<feature type="transmembrane region" description="Helical" evidence="4">
    <location>
        <begin position="206"/>
        <end position="225"/>
    </location>
</feature>
<dbReference type="InterPro" id="IPR011701">
    <property type="entry name" value="MFS"/>
</dbReference>
<dbReference type="InterPro" id="IPR050327">
    <property type="entry name" value="Proton-linked_MCT"/>
</dbReference>
<dbReference type="SUPFAM" id="SSF103473">
    <property type="entry name" value="MFS general substrate transporter"/>
    <property type="match status" value="1"/>
</dbReference>
<feature type="domain" description="Major facilitator superfamily (MFS) profile" evidence="5">
    <location>
        <begin position="347"/>
        <end position="579"/>
    </location>
</feature>
<dbReference type="InterPro" id="IPR020846">
    <property type="entry name" value="MFS_dom"/>
</dbReference>
<keyword evidence="7" id="KW-1185">Reference proteome</keyword>
<evidence type="ECO:0000256" key="1">
    <source>
        <dbReference type="ARBA" id="ARBA00004141"/>
    </source>
</evidence>
<name>A0A448YRM9_BRENA</name>
<feature type="transmembrane region" description="Helical" evidence="4">
    <location>
        <begin position="348"/>
        <end position="369"/>
    </location>
</feature>
<feature type="transmembrane region" description="Helical" evidence="4">
    <location>
        <begin position="179"/>
        <end position="199"/>
    </location>
</feature>
<reference evidence="6 7" key="1">
    <citation type="submission" date="2018-12" db="EMBL/GenBank/DDBJ databases">
        <authorList>
            <person name="Tiukova I."/>
            <person name="Dainat J."/>
        </authorList>
    </citation>
    <scope>NUCLEOTIDE SEQUENCE [LARGE SCALE GENOMIC DNA]</scope>
</reference>
<comment type="subcellular location">
    <subcellularLocation>
        <location evidence="1">Membrane</location>
        <topology evidence="1">Multi-pass membrane protein</topology>
    </subcellularLocation>
</comment>
<organism evidence="6 7">
    <name type="scientific">Brettanomyces naardenensis</name>
    <name type="common">Yeast</name>
    <dbReference type="NCBI Taxonomy" id="13370"/>
    <lineage>
        <taxon>Eukaryota</taxon>
        <taxon>Fungi</taxon>
        <taxon>Dikarya</taxon>
        <taxon>Ascomycota</taxon>
        <taxon>Saccharomycotina</taxon>
        <taxon>Pichiomycetes</taxon>
        <taxon>Pichiales</taxon>
        <taxon>Pichiaceae</taxon>
        <taxon>Brettanomyces</taxon>
    </lineage>
</organism>
<sequence length="579" mass="64943">MDDISINSSDEDVSSLGSTTPSESLVEKDTYKLDREVHPLNSKTAVKMNRRKSSSLFRTMSNNIISRTSSIVEAVKDDSQYAAERDRETLERADYGAEVYAGSIMREPIDLEKDADESETEKQQMDTPPDGTFWGWTTCICVMLINTFSWGTNTVYGVFLEYYVSSNHFPGANMEEYSLIGGLCLGMSFMFISVANTLIRRFHYKSVMLFGTAIIVICFCTASVATSIVQLVMLQGFLMSIGFALTAGPTFVMIPSWFLKKRSVAQGIGAAGVGLAGVIFSKPIELMIQNGGNYRWALRMLGIVCGVMLTISIALVRTRRPLQVKNDSLIKAIWQNFTRWDILFRSPMMCVIMWNCIYGLAFAVLLFSFSSYSTAIGLTRSQGSMVTLVQSIAQTLGRPVLGIMSDRWGRANTTILSTTFLGIISLVWWTFIKSYPNLLVFSFITGFFMGISWVNFTPLCADVVGGGDDLLAAVSLLTFIGGIPQIVAEIIGLKLKRPEMSQPFLYCQILVGIACILSAAILLPFREWKIKKFLTVRKDLIEDDVKRSEKDEIRLRRYELMLERTFRGRLIRMFYPMKV</sequence>
<feature type="transmembrane region" description="Helical" evidence="4">
    <location>
        <begin position="264"/>
        <end position="284"/>
    </location>
</feature>
<feature type="transmembrane region" description="Helical" evidence="4">
    <location>
        <begin position="231"/>
        <end position="252"/>
    </location>
</feature>
<dbReference type="InParanoid" id="A0A448YRM9"/>
<dbReference type="AlphaFoldDB" id="A0A448YRM9"/>
<evidence type="ECO:0000313" key="6">
    <source>
        <dbReference type="EMBL" id="VEU23555.1"/>
    </source>
</evidence>
<dbReference type="OrthoDB" id="2213137at2759"/>
<feature type="transmembrane region" description="Helical" evidence="4">
    <location>
        <begin position="133"/>
        <end position="159"/>
    </location>
</feature>
<protein>
    <submittedName>
        <fullName evidence="6">DEKNAAC104490</fullName>
    </submittedName>
</protein>
<evidence type="ECO:0000256" key="2">
    <source>
        <dbReference type="ARBA" id="ARBA00006727"/>
    </source>
</evidence>
<comment type="similarity">
    <text evidence="2">Belongs to the major facilitator superfamily. Monocarboxylate porter (TC 2.A.1.13) family.</text>
</comment>
<keyword evidence="4" id="KW-0472">Membrane</keyword>
<feature type="transmembrane region" description="Helical" evidence="4">
    <location>
        <begin position="470"/>
        <end position="491"/>
    </location>
</feature>
<evidence type="ECO:0000256" key="4">
    <source>
        <dbReference type="SAM" id="Phobius"/>
    </source>
</evidence>
<proteinExistence type="inferred from homology"/>
<dbReference type="GO" id="GO:0016020">
    <property type="term" value="C:membrane"/>
    <property type="evidence" value="ECO:0007669"/>
    <property type="project" value="UniProtKB-SubCell"/>
</dbReference>
<dbReference type="PROSITE" id="PS50850">
    <property type="entry name" value="MFS"/>
    <property type="match status" value="1"/>
</dbReference>
<feature type="transmembrane region" description="Helical" evidence="4">
    <location>
        <begin position="296"/>
        <end position="316"/>
    </location>
</feature>
<feature type="transmembrane region" description="Helical" evidence="4">
    <location>
        <begin position="438"/>
        <end position="458"/>
    </location>
</feature>
<evidence type="ECO:0000259" key="5">
    <source>
        <dbReference type="PROSITE" id="PS50850"/>
    </source>
</evidence>
<dbReference type="EMBL" id="CAACVR010000045">
    <property type="protein sequence ID" value="VEU23555.1"/>
    <property type="molecule type" value="Genomic_DNA"/>
</dbReference>
<dbReference type="Pfam" id="PF07690">
    <property type="entry name" value="MFS_1"/>
    <property type="match status" value="1"/>
</dbReference>
<dbReference type="CDD" id="cd17352">
    <property type="entry name" value="MFS_MCT_SLC16"/>
    <property type="match status" value="1"/>
</dbReference>
<dbReference type="InterPro" id="IPR036259">
    <property type="entry name" value="MFS_trans_sf"/>
</dbReference>
<dbReference type="Proteomes" id="UP000290900">
    <property type="component" value="Unassembled WGS sequence"/>
</dbReference>
<keyword evidence="4" id="KW-0812">Transmembrane</keyword>
<feature type="transmembrane region" description="Helical" evidence="4">
    <location>
        <begin position="503"/>
        <end position="525"/>
    </location>
</feature>
<dbReference type="PANTHER" id="PTHR11360:SF315">
    <property type="entry name" value="TRANSPORTER MCH2-RELATED"/>
    <property type="match status" value="1"/>
</dbReference>
<evidence type="ECO:0000256" key="3">
    <source>
        <dbReference type="SAM" id="MobiDB-lite"/>
    </source>
</evidence>
<evidence type="ECO:0000313" key="7">
    <source>
        <dbReference type="Proteomes" id="UP000290900"/>
    </source>
</evidence>
<dbReference type="GO" id="GO:0022857">
    <property type="term" value="F:transmembrane transporter activity"/>
    <property type="evidence" value="ECO:0007669"/>
    <property type="project" value="InterPro"/>
</dbReference>
<accession>A0A448YRM9</accession>
<feature type="region of interest" description="Disordered" evidence="3">
    <location>
        <begin position="1"/>
        <end position="26"/>
    </location>
</feature>
<feature type="compositionally biased region" description="Acidic residues" evidence="3">
    <location>
        <begin position="1"/>
        <end position="13"/>
    </location>
</feature>
<gene>
    <name evidence="6" type="ORF">BRENAR_LOCUS4285</name>
</gene>
<feature type="transmembrane region" description="Helical" evidence="4">
    <location>
        <begin position="413"/>
        <end position="432"/>
    </location>
</feature>
<dbReference type="Gene3D" id="1.20.1250.20">
    <property type="entry name" value="MFS general substrate transporter like domains"/>
    <property type="match status" value="2"/>
</dbReference>
<dbReference type="PANTHER" id="PTHR11360">
    <property type="entry name" value="MONOCARBOXYLATE TRANSPORTER"/>
    <property type="match status" value="1"/>
</dbReference>
<keyword evidence="4" id="KW-1133">Transmembrane helix</keyword>